<dbReference type="PANTHER" id="PTHR43155:SF2">
    <property type="entry name" value="CYCLIC DI-GMP PHOSPHODIESTERASE PA4108"/>
    <property type="match status" value="1"/>
</dbReference>
<feature type="domain" description="HAMP" evidence="5">
    <location>
        <begin position="251"/>
        <end position="303"/>
    </location>
</feature>
<feature type="domain" description="HD-GYP" evidence="7">
    <location>
        <begin position="305"/>
        <end position="498"/>
    </location>
</feature>
<proteinExistence type="predicted"/>
<dbReference type="AlphaFoldDB" id="A0A1B1N5V1"/>
<evidence type="ECO:0000256" key="3">
    <source>
        <dbReference type="ARBA" id="ARBA00023136"/>
    </source>
</evidence>
<dbReference type="Gene3D" id="6.10.340.10">
    <property type="match status" value="1"/>
</dbReference>
<dbReference type="PROSITE" id="PS50885">
    <property type="entry name" value="HAMP"/>
    <property type="match status" value="1"/>
</dbReference>
<dbReference type="CDD" id="cd06225">
    <property type="entry name" value="HAMP"/>
    <property type="match status" value="1"/>
</dbReference>
<evidence type="ECO:0000259" key="5">
    <source>
        <dbReference type="PROSITE" id="PS50885"/>
    </source>
</evidence>
<feature type="domain" description="HD" evidence="6">
    <location>
        <begin position="327"/>
        <end position="452"/>
    </location>
</feature>
<feature type="transmembrane region" description="Helical" evidence="4">
    <location>
        <begin position="104"/>
        <end position="123"/>
    </location>
</feature>
<comment type="subcellular location">
    <subcellularLocation>
        <location evidence="1">Cell membrane</location>
    </subcellularLocation>
</comment>
<feature type="transmembrane region" description="Helical" evidence="4">
    <location>
        <begin position="12"/>
        <end position="37"/>
    </location>
</feature>
<name>A0A1B1N5V1_9BACL</name>
<dbReference type="InterPro" id="IPR003607">
    <property type="entry name" value="HD/PDEase_dom"/>
</dbReference>
<dbReference type="InterPro" id="IPR006674">
    <property type="entry name" value="HD_domain"/>
</dbReference>
<organism evidence="8 9">
    <name type="scientific">Paenibacillus yonginensis</name>
    <dbReference type="NCBI Taxonomy" id="1462996"/>
    <lineage>
        <taxon>Bacteria</taxon>
        <taxon>Bacillati</taxon>
        <taxon>Bacillota</taxon>
        <taxon>Bacilli</taxon>
        <taxon>Bacillales</taxon>
        <taxon>Paenibacillaceae</taxon>
        <taxon>Paenibacillus</taxon>
    </lineage>
</organism>
<sequence>MEVYRKFMQRLYITYLIGSFLFMVSLGGLLVFSSLHIPRSQLAWLSSVFLVSAVIMTILDILVFIRDTKPASRLFKKEPLPWPEFREIYMQIHRLPFLTVKRIAGPRMAGFSFPVIALTFWLIYKKFLALPVCFLVIGGICAVFMAFLQALIEYYLISWASRPLIIEAFQISERNYGRRISLEGQVMMSIRYKFQLGAFMIGIFPLLLYGIVIQIGFGGWEQAGSVYWQLAAMTLAAGLAFSYIGSRLLAREMERPILHLYEMMDKVKSGDMNIQAKDLFADEFAKLISGFNHMLEGIKLQNARSEQLIESYFSTLAAALDARDPYTAGHSQRVAEYAVHIGMLARLPEQMMDELRKSALLHDIGKIGTRDAVLLKDGVLTEDEFHQIQQHPVQGEMILQRIEPVDAMAPILPGVRSHHERYDGLGYPDHLKGDEIPLFGRIIAVADAFDAMTSDRPYRKGMDTDTAIGILEKGRGTQWDPYFAGLFVEDYRQKRNND</sequence>
<dbReference type="PROSITE" id="PS51831">
    <property type="entry name" value="HD"/>
    <property type="match status" value="1"/>
</dbReference>
<gene>
    <name evidence="8" type="ORF">AWM70_21440</name>
</gene>
<dbReference type="OrthoDB" id="9759601at2"/>
<feature type="transmembrane region" description="Helical" evidence="4">
    <location>
        <begin position="196"/>
        <end position="220"/>
    </location>
</feature>
<dbReference type="STRING" id="1462996.AWM70_21440"/>
<evidence type="ECO:0000256" key="1">
    <source>
        <dbReference type="ARBA" id="ARBA00004236"/>
    </source>
</evidence>
<dbReference type="InterPro" id="IPR037522">
    <property type="entry name" value="HD_GYP_dom"/>
</dbReference>
<dbReference type="Gene3D" id="1.10.3210.10">
    <property type="entry name" value="Hypothetical protein af1432"/>
    <property type="match status" value="1"/>
</dbReference>
<feature type="transmembrane region" description="Helical" evidence="4">
    <location>
        <begin position="226"/>
        <end position="245"/>
    </location>
</feature>
<protein>
    <recommendedName>
        <fullName evidence="10">Chemotaxis protein CheY</fullName>
    </recommendedName>
</protein>
<evidence type="ECO:0008006" key="10">
    <source>
        <dbReference type="Google" id="ProtNLM"/>
    </source>
</evidence>
<evidence type="ECO:0000313" key="8">
    <source>
        <dbReference type="EMBL" id="ANS76828.1"/>
    </source>
</evidence>
<keyword evidence="4" id="KW-1133">Transmembrane helix</keyword>
<keyword evidence="3 4" id="KW-0472">Membrane</keyword>
<evidence type="ECO:0000256" key="4">
    <source>
        <dbReference type="SAM" id="Phobius"/>
    </source>
</evidence>
<dbReference type="SUPFAM" id="SSF109604">
    <property type="entry name" value="HD-domain/PDEase-like"/>
    <property type="match status" value="1"/>
</dbReference>
<dbReference type="KEGG" id="pyg:AWM70_21440"/>
<dbReference type="PANTHER" id="PTHR43155">
    <property type="entry name" value="CYCLIC DI-GMP PHOSPHODIESTERASE PA4108-RELATED"/>
    <property type="match status" value="1"/>
</dbReference>
<keyword evidence="9" id="KW-1185">Reference proteome</keyword>
<dbReference type="SMART" id="SM00304">
    <property type="entry name" value="HAMP"/>
    <property type="match status" value="1"/>
</dbReference>
<dbReference type="PROSITE" id="PS51832">
    <property type="entry name" value="HD_GYP"/>
    <property type="match status" value="1"/>
</dbReference>
<evidence type="ECO:0000313" key="9">
    <source>
        <dbReference type="Proteomes" id="UP000092573"/>
    </source>
</evidence>
<dbReference type="CDD" id="cd00077">
    <property type="entry name" value="HDc"/>
    <property type="match status" value="1"/>
</dbReference>
<evidence type="ECO:0000256" key="2">
    <source>
        <dbReference type="ARBA" id="ARBA00022475"/>
    </source>
</evidence>
<dbReference type="Proteomes" id="UP000092573">
    <property type="component" value="Chromosome"/>
</dbReference>
<keyword evidence="4" id="KW-0812">Transmembrane</keyword>
<feature type="transmembrane region" description="Helical" evidence="4">
    <location>
        <begin position="43"/>
        <end position="65"/>
    </location>
</feature>
<dbReference type="InterPro" id="IPR003660">
    <property type="entry name" value="HAMP_dom"/>
</dbReference>
<dbReference type="SUPFAM" id="SSF158472">
    <property type="entry name" value="HAMP domain-like"/>
    <property type="match status" value="1"/>
</dbReference>
<dbReference type="GO" id="GO:0007165">
    <property type="term" value="P:signal transduction"/>
    <property type="evidence" value="ECO:0007669"/>
    <property type="project" value="InterPro"/>
</dbReference>
<evidence type="ECO:0000259" key="6">
    <source>
        <dbReference type="PROSITE" id="PS51831"/>
    </source>
</evidence>
<evidence type="ECO:0000259" key="7">
    <source>
        <dbReference type="PROSITE" id="PS51832"/>
    </source>
</evidence>
<keyword evidence="2" id="KW-1003">Cell membrane</keyword>
<dbReference type="EMBL" id="CP014167">
    <property type="protein sequence ID" value="ANS76828.1"/>
    <property type="molecule type" value="Genomic_DNA"/>
</dbReference>
<dbReference type="Pfam" id="PF13487">
    <property type="entry name" value="HD_5"/>
    <property type="match status" value="1"/>
</dbReference>
<dbReference type="SMART" id="SM00471">
    <property type="entry name" value="HDc"/>
    <property type="match status" value="1"/>
</dbReference>
<accession>A0A1B1N5V1</accession>
<dbReference type="Pfam" id="PF00672">
    <property type="entry name" value="HAMP"/>
    <property type="match status" value="1"/>
</dbReference>
<dbReference type="GO" id="GO:0005886">
    <property type="term" value="C:plasma membrane"/>
    <property type="evidence" value="ECO:0007669"/>
    <property type="project" value="UniProtKB-SubCell"/>
</dbReference>
<feature type="transmembrane region" description="Helical" evidence="4">
    <location>
        <begin position="129"/>
        <end position="152"/>
    </location>
</feature>
<reference evidence="8 9" key="1">
    <citation type="submission" date="2016-01" db="EMBL/GenBank/DDBJ databases">
        <title>Complete Genome Sequence of Paenibacillus yonginensis DCY84, a novel Plant Growth-Promoting Bacteria with Elicitation of Induced Systemic Resistance.</title>
        <authorList>
            <person name="Kim Y.J."/>
            <person name="Yang D.C."/>
            <person name="Sukweenadhi J."/>
        </authorList>
    </citation>
    <scope>NUCLEOTIDE SEQUENCE [LARGE SCALE GENOMIC DNA]</scope>
    <source>
        <strain evidence="8 9">DCY84</strain>
    </source>
</reference>